<comment type="caution">
    <text evidence="2">The sequence shown here is derived from an EMBL/GenBank/DDBJ whole genome shotgun (WGS) entry which is preliminary data.</text>
</comment>
<accession>A0A7C8KLZ8</accession>
<feature type="region of interest" description="Disordered" evidence="1">
    <location>
        <begin position="997"/>
        <end position="1016"/>
    </location>
</feature>
<feature type="region of interest" description="Disordered" evidence="1">
    <location>
        <begin position="903"/>
        <end position="932"/>
    </location>
</feature>
<feature type="region of interest" description="Disordered" evidence="1">
    <location>
        <begin position="1160"/>
        <end position="1189"/>
    </location>
</feature>
<protein>
    <submittedName>
        <fullName evidence="2">Uncharacterized protein</fullName>
    </submittedName>
</protein>
<proteinExistence type="predicted"/>
<feature type="region of interest" description="Disordered" evidence="1">
    <location>
        <begin position="1034"/>
        <end position="1083"/>
    </location>
</feature>
<feature type="compositionally biased region" description="Polar residues" evidence="1">
    <location>
        <begin position="917"/>
        <end position="932"/>
    </location>
</feature>
<dbReference type="PANTHER" id="PTHR38886">
    <property type="entry name" value="SESA DOMAIN-CONTAINING PROTEIN"/>
    <property type="match status" value="1"/>
</dbReference>
<evidence type="ECO:0000313" key="2">
    <source>
        <dbReference type="EMBL" id="TGJ71819.1"/>
    </source>
</evidence>
<organism evidence="2 3">
    <name type="scientific">Orbilia oligospora</name>
    <name type="common">Nematode-trapping fungus</name>
    <name type="synonym">Arthrobotrys oligospora</name>
    <dbReference type="NCBI Taxonomy" id="2813651"/>
    <lineage>
        <taxon>Eukaryota</taxon>
        <taxon>Fungi</taxon>
        <taxon>Dikarya</taxon>
        <taxon>Ascomycota</taxon>
        <taxon>Pezizomycotina</taxon>
        <taxon>Orbiliomycetes</taxon>
        <taxon>Orbiliales</taxon>
        <taxon>Orbiliaceae</taxon>
        <taxon>Orbilia</taxon>
    </lineage>
</organism>
<dbReference type="Proteomes" id="UP000297595">
    <property type="component" value="Unassembled WGS sequence"/>
</dbReference>
<feature type="compositionally biased region" description="Basic and acidic residues" evidence="1">
    <location>
        <begin position="1037"/>
        <end position="1048"/>
    </location>
</feature>
<evidence type="ECO:0000256" key="1">
    <source>
        <dbReference type="SAM" id="MobiDB-lite"/>
    </source>
</evidence>
<feature type="compositionally biased region" description="Polar residues" evidence="1">
    <location>
        <begin position="1129"/>
        <end position="1143"/>
    </location>
</feature>
<feature type="region of interest" description="Disordered" evidence="1">
    <location>
        <begin position="396"/>
        <end position="416"/>
    </location>
</feature>
<evidence type="ECO:0000313" key="3">
    <source>
        <dbReference type="Proteomes" id="UP000297595"/>
    </source>
</evidence>
<dbReference type="EMBL" id="SOZJ01000002">
    <property type="protein sequence ID" value="TGJ71819.1"/>
    <property type="molecule type" value="Genomic_DNA"/>
</dbReference>
<sequence length="1377" mass="154684">MAMPIQIGDVIALANMCYGIAQAFGSGRKAAPVEFREVQNELYGLGQMLDLLKTSVESGAIGPTVPNAVPSPLVEQAYESIARMIENCQATIWHLKEFAKRYSPLAGVEFIEERGIVKVRKLPSTSRQRIKLNWKRIMWVKETSNIQGIRDQISIHVQSINAVVSLVNTYVPPGSNVGGSIQSAQPKLNVLSTARHKTNAVQEEVRNLTGYAEGHRMDLHGARTEIHGARREIYNVQMGVSAANAGVHHVSSEVNLVRQDVQSLNHKLEAIIAWQQRDMPAEQLKQQLSHLFIKLEQLERMPAAAVPHPCPPLPTGIPPYPMDDSHLEMPHPFAQSTTYLASSPSASAAFYTSSNSSMPNFSSHNQNVDFRPTPRSYTQVTSASISIAPVELPTRRPTRKNGFVPSPFESPTPTEPERVIPVMNLEPVEIAQQRIREEDRPPRASRATVTDIVFELCLETRVGDGVAVFETICLHARFHGNWKNAIENGEYNEGLFACLCEPFEDEDEDFEPHAQKLERFTLTNGTIGCHYHGKVQWILHNVRDSMARKVVTLGIRNLNMHNEMKFERAFTEPIAFKTAKAISTGEQGNYFAYEVDSEVDGRQVAILNSMADDSFQAYLESVTFRIENSRGTLETIVRRGVTHTNLLHYKTIGVEDIADTLKRDAFKHSEHVEMLVHFLAARSDDNEIINLKLLLDEVNLESNSSEDNCIVTLTMTKGEAGFRSRTPRLQKVSGVAEFKFKKREAADDFIQQLRYMSNELHALKIQHAKRNEHVMVKLFAEHIAAANNVSMNDVEIVVVWDEIRRKGRILARSRDGSCYLSQTLHANFFERFAELKRGNLFNGAAEFYRPTRQGEQKVEKLPEGVGRIQFKDSTTDNLFYARLTESAKRFGFSIEPKTILEAPKSQSQLENSDDRSIVQTRGKQLKRSPTTRNYSVEHYQRIVTETAAIEYALPTQKLTRPLDAEELLDLLNQTEEKFLYDMGDPKPPMIEDVTEDDPLQPESASGGAVLTPSQPSEWTAEDLTIPKRFRKQISQARDAERKPVEEVRQASLDVASQVERKTPQSANTTPGLLTPEDESEHQLRRSASFDIIRRDREMQKVFIPPEALDKSGVEYLFPGPANPKHHRSLSTGSSQPLPATSSGLKVAPGETITNERDIVQSPESYDPGYRRGNIETEIDPSRSTSGTPASMLIIGHHENSVDDVASKQGYPPNYEEQEESLYDLPFSSGSSSLPIVATEKNIRAYRLTADFDDQLPRGTLVWVDESDSTAKKFEHGVTSIKVSQIQKESSEWVPKGMLKQGRYYAMKAKQGTYRTTDEDGSVVKLRSKQIVVPLDDEADGKSKGNEFRVVPLEARYSVPVNREWVTEVNLSFQMPRA</sequence>
<name>A0A7C8KLZ8_ORBOL</name>
<dbReference type="PANTHER" id="PTHR38886:SF1">
    <property type="entry name" value="NACHT-NTPASE AND P-LOOP NTPASES N-TERMINAL DOMAIN-CONTAINING PROTEIN"/>
    <property type="match status" value="1"/>
</dbReference>
<reference evidence="2 3" key="1">
    <citation type="submission" date="2019-03" db="EMBL/GenBank/DDBJ databases">
        <title>Nematode-trapping fungi genome.</title>
        <authorList>
            <person name="Vidal-Diez De Ulzurrun G."/>
        </authorList>
    </citation>
    <scope>NUCLEOTIDE SEQUENCE [LARGE SCALE GENOMIC DNA]</scope>
    <source>
        <strain evidence="2 3">TWF154</strain>
    </source>
</reference>
<gene>
    <name evidence="2" type="ORF">EYR41_003752</name>
</gene>
<feature type="region of interest" description="Disordered" evidence="1">
    <location>
        <begin position="1118"/>
        <end position="1146"/>
    </location>
</feature>